<feature type="compositionally biased region" description="Pro residues" evidence="5">
    <location>
        <begin position="967"/>
        <end position="984"/>
    </location>
</feature>
<accession>A0A9W7SWL3</accession>
<dbReference type="AlphaFoldDB" id="A0A9W7SWL3"/>
<gene>
    <name evidence="7" type="ORF">Tdes44962_MAKER08440</name>
</gene>
<comment type="caution">
    <text evidence="7">The sequence shown here is derived from an EMBL/GenBank/DDBJ whole genome shotgun (WGS) entry which is preliminary data.</text>
</comment>
<feature type="compositionally biased region" description="Acidic residues" evidence="5">
    <location>
        <begin position="324"/>
        <end position="339"/>
    </location>
</feature>
<feature type="compositionally biased region" description="Gly residues" evidence="5">
    <location>
        <begin position="1027"/>
        <end position="1036"/>
    </location>
</feature>
<evidence type="ECO:0000256" key="1">
    <source>
        <dbReference type="ARBA" id="ARBA00022723"/>
    </source>
</evidence>
<reference evidence="7 8" key="1">
    <citation type="journal article" date="2018" name="IMA Fungus">
        <title>IMA Genome-F 10: Nine draft genome sequences of Claviceps purpurea s.lat., including C. arundinis, C. humidiphila, and C. cf. spartinae, pseudomolecules for the pitch canker pathogen Fusarium circinatum, draft genome of Davidsoniella eucalypti, Grosmannia galeiformis, Quambalaria eucalypti, and Teratosphaeria destructans.</title>
        <authorList>
            <person name="Wingfield B.D."/>
            <person name="Liu M."/>
            <person name="Nguyen H.D."/>
            <person name="Lane F.A."/>
            <person name="Morgan S.W."/>
            <person name="De Vos L."/>
            <person name="Wilken P.M."/>
            <person name="Duong T.A."/>
            <person name="Aylward J."/>
            <person name="Coetzee M.P."/>
            <person name="Dadej K."/>
            <person name="De Beer Z.W."/>
            <person name="Findlay W."/>
            <person name="Havenga M."/>
            <person name="Kolarik M."/>
            <person name="Menzies J.G."/>
            <person name="Naidoo K."/>
            <person name="Pochopski O."/>
            <person name="Shoukouhi P."/>
            <person name="Santana Q.C."/>
            <person name="Seifert K.A."/>
            <person name="Soal N."/>
            <person name="Steenkamp E.T."/>
            <person name="Tatham C.T."/>
            <person name="van der Nest M.A."/>
            <person name="Wingfield M.J."/>
        </authorList>
    </citation>
    <scope>NUCLEOTIDE SEQUENCE [LARGE SCALE GENOMIC DNA]</scope>
    <source>
        <strain evidence="7">CMW44962</strain>
    </source>
</reference>
<dbReference type="GO" id="GO:0008270">
    <property type="term" value="F:zinc ion binding"/>
    <property type="evidence" value="ECO:0007669"/>
    <property type="project" value="UniProtKB-KW"/>
</dbReference>
<feature type="compositionally biased region" description="Low complexity" evidence="5">
    <location>
        <begin position="666"/>
        <end position="682"/>
    </location>
</feature>
<organism evidence="7 8">
    <name type="scientific">Teratosphaeria destructans</name>
    <dbReference type="NCBI Taxonomy" id="418781"/>
    <lineage>
        <taxon>Eukaryota</taxon>
        <taxon>Fungi</taxon>
        <taxon>Dikarya</taxon>
        <taxon>Ascomycota</taxon>
        <taxon>Pezizomycotina</taxon>
        <taxon>Dothideomycetes</taxon>
        <taxon>Dothideomycetidae</taxon>
        <taxon>Mycosphaerellales</taxon>
        <taxon>Teratosphaeriaceae</taxon>
        <taxon>Teratosphaeria</taxon>
    </lineage>
</organism>
<keyword evidence="8" id="KW-1185">Reference proteome</keyword>
<feature type="compositionally biased region" description="Basic and acidic residues" evidence="5">
    <location>
        <begin position="822"/>
        <end position="835"/>
    </location>
</feature>
<feature type="region of interest" description="Disordered" evidence="5">
    <location>
        <begin position="781"/>
        <end position="1052"/>
    </location>
</feature>
<feature type="region of interest" description="Disordered" evidence="5">
    <location>
        <begin position="527"/>
        <end position="720"/>
    </location>
</feature>
<feature type="region of interest" description="Disordered" evidence="5">
    <location>
        <begin position="299"/>
        <end position="353"/>
    </location>
</feature>
<keyword evidence="2 4" id="KW-0863">Zinc-finger</keyword>
<feature type="domain" description="C3H1-type" evidence="6">
    <location>
        <begin position="1054"/>
        <end position="1081"/>
    </location>
</feature>
<protein>
    <submittedName>
        <fullName evidence="7">Zinc- finger protein</fullName>
    </submittedName>
</protein>
<feature type="compositionally biased region" description="Polar residues" evidence="5">
    <location>
        <begin position="151"/>
        <end position="164"/>
    </location>
</feature>
<dbReference type="SMART" id="SM00356">
    <property type="entry name" value="ZnF_C3H1"/>
    <property type="match status" value="1"/>
</dbReference>
<feature type="region of interest" description="Disordered" evidence="5">
    <location>
        <begin position="121"/>
        <end position="164"/>
    </location>
</feature>
<evidence type="ECO:0000256" key="5">
    <source>
        <dbReference type="SAM" id="MobiDB-lite"/>
    </source>
</evidence>
<evidence type="ECO:0000313" key="8">
    <source>
        <dbReference type="Proteomes" id="UP001138500"/>
    </source>
</evidence>
<dbReference type="SUPFAM" id="SSF90229">
    <property type="entry name" value="CCCH zinc finger"/>
    <property type="match status" value="1"/>
</dbReference>
<evidence type="ECO:0000313" key="7">
    <source>
        <dbReference type="EMBL" id="KAH9836873.1"/>
    </source>
</evidence>
<keyword evidence="1 4" id="KW-0479">Metal-binding</keyword>
<keyword evidence="3 4" id="KW-0862">Zinc</keyword>
<sequence>MEQRQQNGAGFDLFADSSTSNPHYHAYDPSFLNGPDSQSFHEAAWAVNAGSNPNPNQSRVGQPAWLPNANHYPAAAAASQQYARTLSHSPASFNQTAYSGFDSPQNFQQQYRQPQYDPALLHTAPVGQPYGNDNNNNNNNNNNNHHHHPAASNNLGYGNQLQTSGTISPHALQQQARSSSVVGNAYNAFNRNAYGPTILSGQPTAPNVSQRALIQAIPPGDGAGYFSTIGLDHLARATNSERLGPFAHVGKQAHEWPVNKPTSLPIHAPRKSKNELRRLAGNDPTLLAKIGRRAIKQVVAPGVKGPNSPPETIKYEGETSSSDESSDDDSSYTSEEDLEGSPLPSKRPDTPKEAVEYDTIKALWRSKRRPVDRDTIKEALTAFWDVVKVIRDRWKADASAVTEAEEKKRMGELPLLKSRVKDQRDMIEAAFKAALKHGHRSIVEILGSNTPLVYLIYQFLLDRHKAKDFNGPLTRALLEVTSLFTTVDEAALEKTHLDKVLKRYVKQGDAKTQYYAKKVLQNAAAASKQNAESATKPGPSPAKTGSAASPVPVKKEPEPVAGIKRSASNAGEGGMQKKLATGLTKPNGTSAMSRLMAPAKKSTSSADAAKPSTATTTPATKTKQVTAKPSSFFSTLSAAKKPGTSIKAGTPAQAAGPKMAAERKPSTAPATAAAPKSSFSFAETMANLNKPKQEKPPSVKPVDKEVPSETPDQKAKRLRREARGNLKVHFKLGDDLCEIRYFSHDPEEEMGHNDSQMRDMADAGGEGRALKLHQDMMDIDEDDEPEAEQQLVEFKEPSQIDFSDVDPEERSKNYSRFGGGKLEPDSAERAVRDQYEANTLMVFYTDESEIPPNPKEPDQPYNGEPGQPTKSFGRPEQKSFDRVQRRKAMLPQHQQQAPSAAPSPFDLSKYLPNQPQQVSAPAVPPPPPATGLPQGLDLNALLANITAQQQQPQPPQPAPSAFNFGSLPPPPMVTSAAPPPPPMNGLPQPDISAILATLQGGQFGGATGAPNMSALAPPMQQLEPDGGADGGLGGGKNSKEKKRWRDQNPDTNRFFKTKTCRYWLSGKCQKGENCTYLHDRSGMDDE</sequence>
<feature type="region of interest" description="Disordered" evidence="5">
    <location>
        <begin position="258"/>
        <end position="280"/>
    </location>
</feature>
<evidence type="ECO:0000256" key="4">
    <source>
        <dbReference type="PROSITE-ProRule" id="PRU00723"/>
    </source>
</evidence>
<feature type="compositionally biased region" description="Basic and acidic residues" evidence="5">
    <location>
        <begin position="691"/>
        <end position="715"/>
    </location>
</feature>
<dbReference type="PROSITE" id="PS50103">
    <property type="entry name" value="ZF_C3H1"/>
    <property type="match status" value="1"/>
</dbReference>
<feature type="zinc finger region" description="C3H1-type" evidence="4">
    <location>
        <begin position="1054"/>
        <end position="1081"/>
    </location>
</feature>
<dbReference type="Gene3D" id="4.10.1000.10">
    <property type="entry name" value="Zinc finger, CCCH-type"/>
    <property type="match status" value="1"/>
</dbReference>
<reference evidence="7 8" key="2">
    <citation type="journal article" date="2021" name="Curr. Genet.">
        <title>Genetic response to nitrogen starvation in the aggressive Eucalyptus foliar pathogen Teratosphaeria destructans.</title>
        <authorList>
            <person name="Havenga M."/>
            <person name="Wingfield B.D."/>
            <person name="Wingfield M.J."/>
            <person name="Dreyer L.L."/>
            <person name="Roets F."/>
            <person name="Aylward J."/>
        </authorList>
    </citation>
    <scope>NUCLEOTIDE SEQUENCE [LARGE SCALE GENOMIC DNA]</scope>
    <source>
        <strain evidence="7">CMW44962</strain>
    </source>
</reference>
<evidence type="ECO:0000256" key="3">
    <source>
        <dbReference type="ARBA" id="ARBA00022833"/>
    </source>
</evidence>
<feature type="compositionally biased region" description="Low complexity" evidence="5">
    <location>
        <begin position="912"/>
        <end position="921"/>
    </location>
</feature>
<dbReference type="InterPro" id="IPR000571">
    <property type="entry name" value="Znf_CCCH"/>
</dbReference>
<evidence type="ECO:0000256" key="2">
    <source>
        <dbReference type="ARBA" id="ARBA00022771"/>
    </source>
</evidence>
<feature type="compositionally biased region" description="Low complexity" evidence="5">
    <location>
        <begin position="597"/>
        <end position="629"/>
    </location>
</feature>
<proteinExistence type="predicted"/>
<feature type="compositionally biased region" description="Low complexity" evidence="5">
    <location>
        <begin position="134"/>
        <end position="143"/>
    </location>
</feature>
<dbReference type="OrthoDB" id="4347at2759"/>
<evidence type="ECO:0000259" key="6">
    <source>
        <dbReference type="PROSITE" id="PS50103"/>
    </source>
</evidence>
<feature type="compositionally biased region" description="Low complexity" evidence="5">
    <location>
        <begin position="891"/>
        <end position="904"/>
    </location>
</feature>
<dbReference type="InterPro" id="IPR036855">
    <property type="entry name" value="Znf_CCCH_sf"/>
</dbReference>
<dbReference type="EMBL" id="RIBY02000824">
    <property type="protein sequence ID" value="KAH9836873.1"/>
    <property type="molecule type" value="Genomic_DNA"/>
</dbReference>
<dbReference type="Proteomes" id="UP001138500">
    <property type="component" value="Unassembled WGS sequence"/>
</dbReference>
<feature type="compositionally biased region" description="Basic and acidic residues" evidence="5">
    <location>
        <begin position="873"/>
        <end position="883"/>
    </location>
</feature>
<name>A0A9W7SWL3_9PEZI</name>